<evidence type="ECO:0000256" key="2">
    <source>
        <dbReference type="ARBA" id="ARBA00022448"/>
    </source>
</evidence>
<dbReference type="PANTHER" id="PTHR30069">
    <property type="entry name" value="TONB-DEPENDENT OUTER MEMBRANE RECEPTOR"/>
    <property type="match status" value="1"/>
</dbReference>
<evidence type="ECO:0000256" key="5">
    <source>
        <dbReference type="ARBA" id="ARBA00022729"/>
    </source>
</evidence>
<dbReference type="GO" id="GO:0009279">
    <property type="term" value="C:cell outer membrane"/>
    <property type="evidence" value="ECO:0007669"/>
    <property type="project" value="UniProtKB-SubCell"/>
</dbReference>
<reference evidence="15 16" key="2">
    <citation type="submission" date="2019-05" db="EMBL/GenBank/DDBJ databases">
        <authorList>
            <person name="Suflita J.M."/>
            <person name="Marks C.R."/>
        </authorList>
    </citation>
    <scope>NUCLEOTIDE SEQUENCE [LARGE SCALE GENOMIC DNA]</scope>
    <source>
        <strain evidence="15 16">ALDC</strain>
    </source>
</reference>
<keyword evidence="2 10" id="KW-0813">Transport</keyword>
<keyword evidence="5" id="KW-0732">Signal</keyword>
<evidence type="ECO:0000256" key="10">
    <source>
        <dbReference type="PROSITE-ProRule" id="PRU01360"/>
    </source>
</evidence>
<accession>A0A4P8L2Q5</accession>
<dbReference type="InterPro" id="IPR037066">
    <property type="entry name" value="Plug_dom_sf"/>
</dbReference>
<keyword evidence="9 10" id="KW-0998">Cell outer membrane</keyword>
<dbReference type="Gene3D" id="2.170.130.10">
    <property type="entry name" value="TonB-dependent receptor, plug domain"/>
    <property type="match status" value="1"/>
</dbReference>
<evidence type="ECO:0000256" key="7">
    <source>
        <dbReference type="ARBA" id="ARBA00023136"/>
    </source>
</evidence>
<reference evidence="15 16" key="1">
    <citation type="submission" date="2019-05" db="EMBL/GenBank/DDBJ databases">
        <title>The Complete Genome Sequence of the n-alkane-degrading Desulfoglaeba alkanexedens ALDC reveals multiple alkylsuccinate synthase gene clusters.</title>
        <authorList>
            <person name="Callaghan A.V."/>
            <person name="Davidova I.A."/>
            <person name="Duncan K.E."/>
            <person name="Morris B."/>
            <person name="McInerney M.J."/>
        </authorList>
    </citation>
    <scope>NUCLEOTIDE SEQUENCE [LARGE SCALE GENOMIC DNA]</scope>
    <source>
        <strain evidence="15 16">ALDC</strain>
    </source>
</reference>
<dbReference type="InterPro" id="IPR039426">
    <property type="entry name" value="TonB-dep_rcpt-like"/>
</dbReference>
<keyword evidence="7 10" id="KW-0472">Membrane</keyword>
<dbReference type="Pfam" id="PF00593">
    <property type="entry name" value="TonB_dep_Rec_b-barrel"/>
    <property type="match status" value="1"/>
</dbReference>
<evidence type="ECO:0000259" key="14">
    <source>
        <dbReference type="Pfam" id="PF07715"/>
    </source>
</evidence>
<evidence type="ECO:0000313" key="16">
    <source>
        <dbReference type="Proteomes" id="UP000298602"/>
    </source>
</evidence>
<sequence>MTAGGEVREKMGARNRKVSGFFCSPYHTRSAAGMGRCFGGRPVPDHHTCRRQGRGGEESMQLGSRNVSMMDVRRSILTCKRTVNTAHSMSMLSPQRSLRQSALAPLAQSSASAWEPSGMTLSTPWRIMIPPLIDTDIAFIALRLLIPLMVAGGLLLLVSVLPVRAADDSDVHRLDEIVVTATRSAARSFDVAAPVAVVDEKRLAETAPASAADALDEVPGVSLVRGGSWEAHPVIRGLGGSRVLVLYDGDREVNLWSGRAPLTPFIDVGSIARIEVVKGPASALYGTDALGGVINIITKEVDFADSDTWRFENTVNGRYASVDEGWFGRYELAAGGKGFGFRLGLSGRDANNYEDGNGDEVNNSHFENRNLDFKALHNIADNHRLTAAVRVNEIDDMGVPQKDPTAPFSHFDHFDTGSYKLGYEGRELGLFDEIQARLFYVDQDRAFAGYLPSPSQPVYTLKTNDIETSAAGASLQLTVTPGAAQQLIGGFELVREDSDSDETQVIHRNKDDSIAKRLTFQPVPDAERVHFGIFAQDEITIGNRLTLIAGGRYDYFTADADDVTFTDERFDGKSKLTSTTASINRFSDESDSAATFNLGLVYALTEHLHLTGTVGSGFRAPDIFERYSTRGGGVIYIGDPNLDPEYSYNFDAGIKASYARFRGGIDGFYNRVDDYIDTVRQAESFISGVPTYKYTNVQDAELYGFDGAAEVLLTANLTLFGTVAYVVGEDRDSGDRLSNIPPLNGTLGARWEAAAGDRLTYWFEAAGEFFDRQDHPAPGESETAGYATANLRTGLRMPALGPLHDVMLALNVENLFDKYYRSHLRLGQSDFIPEPGCNVITSLRFSF</sequence>
<protein>
    <submittedName>
        <fullName evidence="15">TonB-dependent receptor</fullName>
    </submittedName>
</protein>
<keyword evidence="16" id="KW-1185">Reference proteome</keyword>
<gene>
    <name evidence="15" type="ORF">FDQ92_08565</name>
</gene>
<dbReference type="EMBL" id="CP040098">
    <property type="protein sequence ID" value="QCQ22206.1"/>
    <property type="molecule type" value="Genomic_DNA"/>
</dbReference>
<dbReference type="GO" id="GO:0044718">
    <property type="term" value="P:siderophore transmembrane transport"/>
    <property type="evidence" value="ECO:0007669"/>
    <property type="project" value="TreeGrafter"/>
</dbReference>
<keyword evidence="12" id="KW-1133">Transmembrane helix</keyword>
<dbReference type="CDD" id="cd01347">
    <property type="entry name" value="ligand_gated_channel"/>
    <property type="match status" value="1"/>
</dbReference>
<dbReference type="AlphaFoldDB" id="A0A4P8L2Q5"/>
<evidence type="ECO:0000256" key="1">
    <source>
        <dbReference type="ARBA" id="ARBA00004571"/>
    </source>
</evidence>
<evidence type="ECO:0000256" key="9">
    <source>
        <dbReference type="ARBA" id="ARBA00023237"/>
    </source>
</evidence>
<feature type="transmembrane region" description="Helical" evidence="12">
    <location>
        <begin position="137"/>
        <end position="161"/>
    </location>
</feature>
<comment type="similarity">
    <text evidence="10 11">Belongs to the TonB-dependent receptor family.</text>
</comment>
<dbReference type="PANTHER" id="PTHR30069:SF29">
    <property type="entry name" value="HEMOGLOBIN AND HEMOGLOBIN-HAPTOGLOBIN-BINDING PROTEIN 1-RELATED"/>
    <property type="match status" value="1"/>
</dbReference>
<evidence type="ECO:0000256" key="4">
    <source>
        <dbReference type="ARBA" id="ARBA00022692"/>
    </source>
</evidence>
<keyword evidence="3 10" id="KW-1134">Transmembrane beta strand</keyword>
<evidence type="ECO:0000256" key="11">
    <source>
        <dbReference type="RuleBase" id="RU003357"/>
    </source>
</evidence>
<dbReference type="InterPro" id="IPR012910">
    <property type="entry name" value="Plug_dom"/>
</dbReference>
<dbReference type="PROSITE" id="PS52016">
    <property type="entry name" value="TONB_DEPENDENT_REC_3"/>
    <property type="match status" value="1"/>
</dbReference>
<feature type="domain" description="TonB-dependent receptor plug" evidence="14">
    <location>
        <begin position="190"/>
        <end position="293"/>
    </location>
</feature>
<evidence type="ECO:0000256" key="3">
    <source>
        <dbReference type="ARBA" id="ARBA00022452"/>
    </source>
</evidence>
<dbReference type="SUPFAM" id="SSF56935">
    <property type="entry name" value="Porins"/>
    <property type="match status" value="1"/>
</dbReference>
<evidence type="ECO:0000256" key="12">
    <source>
        <dbReference type="SAM" id="Phobius"/>
    </source>
</evidence>
<dbReference type="InterPro" id="IPR036942">
    <property type="entry name" value="Beta-barrel_TonB_sf"/>
</dbReference>
<comment type="subcellular location">
    <subcellularLocation>
        <location evidence="1 10">Cell outer membrane</location>
        <topology evidence="1 10">Multi-pass membrane protein</topology>
    </subcellularLocation>
</comment>
<evidence type="ECO:0000256" key="6">
    <source>
        <dbReference type="ARBA" id="ARBA00023077"/>
    </source>
</evidence>
<dbReference type="OrthoDB" id="9763670at2"/>
<dbReference type="InterPro" id="IPR000531">
    <property type="entry name" value="Beta-barrel_TonB"/>
</dbReference>
<keyword evidence="8 15" id="KW-0675">Receptor</keyword>
<dbReference type="Gene3D" id="2.40.170.20">
    <property type="entry name" value="TonB-dependent receptor, beta-barrel domain"/>
    <property type="match status" value="1"/>
</dbReference>
<evidence type="ECO:0000256" key="8">
    <source>
        <dbReference type="ARBA" id="ARBA00023170"/>
    </source>
</evidence>
<dbReference type="Pfam" id="PF07715">
    <property type="entry name" value="Plug"/>
    <property type="match status" value="1"/>
</dbReference>
<feature type="domain" description="TonB-dependent receptor-like beta-barrel" evidence="13">
    <location>
        <begin position="409"/>
        <end position="815"/>
    </location>
</feature>
<dbReference type="KEGG" id="dax:FDQ92_08565"/>
<dbReference type="Proteomes" id="UP000298602">
    <property type="component" value="Chromosome"/>
</dbReference>
<organism evidence="15 16">
    <name type="scientific">Desulfoglaeba alkanexedens ALDC</name>
    <dbReference type="NCBI Taxonomy" id="980445"/>
    <lineage>
        <taxon>Bacteria</taxon>
        <taxon>Pseudomonadati</taxon>
        <taxon>Thermodesulfobacteriota</taxon>
        <taxon>Syntrophobacteria</taxon>
        <taxon>Syntrophobacterales</taxon>
        <taxon>Syntrophobacteraceae</taxon>
        <taxon>Desulfoglaeba</taxon>
    </lineage>
</organism>
<name>A0A4P8L2Q5_9BACT</name>
<keyword evidence="4 10" id="KW-0812">Transmembrane</keyword>
<evidence type="ECO:0000259" key="13">
    <source>
        <dbReference type="Pfam" id="PF00593"/>
    </source>
</evidence>
<keyword evidence="6 11" id="KW-0798">TonB box</keyword>
<dbReference type="GO" id="GO:0015344">
    <property type="term" value="F:siderophore uptake transmembrane transporter activity"/>
    <property type="evidence" value="ECO:0007669"/>
    <property type="project" value="TreeGrafter"/>
</dbReference>
<evidence type="ECO:0000313" key="15">
    <source>
        <dbReference type="EMBL" id="QCQ22206.1"/>
    </source>
</evidence>
<proteinExistence type="inferred from homology"/>